<organism evidence="9 10">
    <name type="scientific">Paenibacillus piri</name>
    <dbReference type="NCBI Taxonomy" id="2547395"/>
    <lineage>
        <taxon>Bacteria</taxon>
        <taxon>Bacillati</taxon>
        <taxon>Bacillota</taxon>
        <taxon>Bacilli</taxon>
        <taxon>Bacillales</taxon>
        <taxon>Paenibacillaceae</taxon>
        <taxon>Paenibacillus</taxon>
    </lineage>
</organism>
<dbReference type="OrthoDB" id="9771544at2"/>
<comment type="caution">
    <text evidence="9">The sequence shown here is derived from an EMBL/GenBank/DDBJ whole genome shotgun (WGS) entry which is preliminary data.</text>
</comment>
<gene>
    <name evidence="9" type="ORF">E1757_08245</name>
</gene>
<dbReference type="PANTHER" id="PTHR43744:SF6">
    <property type="entry name" value="ABC TRANSPORTER PERMEASE PROTEIN YESQ-RELATED"/>
    <property type="match status" value="1"/>
</dbReference>
<evidence type="ECO:0000256" key="6">
    <source>
        <dbReference type="ARBA" id="ARBA00023136"/>
    </source>
</evidence>
<dbReference type="GO" id="GO:0005886">
    <property type="term" value="C:plasma membrane"/>
    <property type="evidence" value="ECO:0007669"/>
    <property type="project" value="UniProtKB-SubCell"/>
</dbReference>
<keyword evidence="6 7" id="KW-0472">Membrane</keyword>
<dbReference type="PANTHER" id="PTHR43744">
    <property type="entry name" value="ABC TRANSPORTER PERMEASE PROTEIN MG189-RELATED-RELATED"/>
    <property type="match status" value="1"/>
</dbReference>
<keyword evidence="5 7" id="KW-1133">Transmembrane helix</keyword>
<accession>A0A4V2ZU66</accession>
<comment type="subcellular location">
    <subcellularLocation>
        <location evidence="1 7">Cell membrane</location>
        <topology evidence="1 7">Multi-pass membrane protein</topology>
    </subcellularLocation>
</comment>
<feature type="transmembrane region" description="Helical" evidence="7">
    <location>
        <begin position="107"/>
        <end position="129"/>
    </location>
</feature>
<dbReference type="Pfam" id="PF00528">
    <property type="entry name" value="BPD_transp_1"/>
    <property type="match status" value="1"/>
</dbReference>
<evidence type="ECO:0000259" key="8">
    <source>
        <dbReference type="PROSITE" id="PS50928"/>
    </source>
</evidence>
<evidence type="ECO:0000313" key="10">
    <source>
        <dbReference type="Proteomes" id="UP000295636"/>
    </source>
</evidence>
<feature type="transmembrane region" description="Helical" evidence="7">
    <location>
        <begin position="71"/>
        <end position="95"/>
    </location>
</feature>
<keyword evidence="2 7" id="KW-0813">Transport</keyword>
<dbReference type="RefSeq" id="WP_133226524.1">
    <property type="nucleotide sequence ID" value="NZ_SMRT01000002.1"/>
</dbReference>
<dbReference type="Gene3D" id="1.10.3720.10">
    <property type="entry name" value="MetI-like"/>
    <property type="match status" value="1"/>
</dbReference>
<evidence type="ECO:0000313" key="9">
    <source>
        <dbReference type="EMBL" id="TDF99794.1"/>
    </source>
</evidence>
<dbReference type="CDD" id="cd06261">
    <property type="entry name" value="TM_PBP2"/>
    <property type="match status" value="1"/>
</dbReference>
<evidence type="ECO:0000256" key="5">
    <source>
        <dbReference type="ARBA" id="ARBA00022989"/>
    </source>
</evidence>
<protein>
    <submittedName>
        <fullName evidence="9">Carbohydrate ABC transporter permease</fullName>
    </submittedName>
</protein>
<evidence type="ECO:0000256" key="3">
    <source>
        <dbReference type="ARBA" id="ARBA00022475"/>
    </source>
</evidence>
<dbReference type="InterPro" id="IPR000515">
    <property type="entry name" value="MetI-like"/>
</dbReference>
<dbReference type="InterPro" id="IPR035906">
    <property type="entry name" value="MetI-like_sf"/>
</dbReference>
<evidence type="ECO:0000256" key="4">
    <source>
        <dbReference type="ARBA" id="ARBA00022692"/>
    </source>
</evidence>
<dbReference type="AlphaFoldDB" id="A0A4V2ZU66"/>
<feature type="transmembrane region" description="Helical" evidence="7">
    <location>
        <begin position="243"/>
        <end position="264"/>
    </location>
</feature>
<feature type="transmembrane region" description="Helical" evidence="7">
    <location>
        <begin position="141"/>
        <end position="163"/>
    </location>
</feature>
<feature type="transmembrane region" description="Helical" evidence="7">
    <location>
        <begin position="9"/>
        <end position="31"/>
    </location>
</feature>
<keyword evidence="10" id="KW-1185">Reference proteome</keyword>
<proteinExistence type="inferred from homology"/>
<dbReference type="PROSITE" id="PS50928">
    <property type="entry name" value="ABC_TM1"/>
    <property type="match status" value="1"/>
</dbReference>
<name>A0A4V2ZU66_9BACL</name>
<keyword evidence="3" id="KW-1003">Cell membrane</keyword>
<feature type="transmembrane region" description="Helical" evidence="7">
    <location>
        <begin position="184"/>
        <end position="206"/>
    </location>
</feature>
<evidence type="ECO:0000256" key="1">
    <source>
        <dbReference type="ARBA" id="ARBA00004651"/>
    </source>
</evidence>
<dbReference type="SUPFAM" id="SSF161098">
    <property type="entry name" value="MetI-like"/>
    <property type="match status" value="1"/>
</dbReference>
<reference evidence="9 10" key="1">
    <citation type="submission" date="2019-03" db="EMBL/GenBank/DDBJ databases">
        <title>This is whole genome sequence of Paenibacillus sp MS74 strain.</title>
        <authorList>
            <person name="Trinh H.N."/>
        </authorList>
    </citation>
    <scope>NUCLEOTIDE SEQUENCE [LARGE SCALE GENOMIC DNA]</scope>
    <source>
        <strain evidence="9 10">MS74</strain>
    </source>
</reference>
<sequence>MAMGKSRRIALHVLIICGCLIMIYPLLWMLVSSFKENTEIFTNTSLIPEKITFDNYKQGWKGLSGYTFGTFFANTLFLVAMCIIGTLISCSMAAYAFARLQFFMKKAFFSIMLMTLMLPFHVTVIPQYIMFNKFGWVNTYWPLILPKFFGVEAFFIFLIVQFIRSLPRELDQAAEIDGCGPFKMYWHLIIPLTVPALMTSSIFTFIWTWNDFFSQLLYVSEIKLFPVALALRMFTDSMGDNSWGALFAMSILSLVPVFAIFIFFQRYLIEGISTGGLKG</sequence>
<dbReference type="GO" id="GO:0055085">
    <property type="term" value="P:transmembrane transport"/>
    <property type="evidence" value="ECO:0007669"/>
    <property type="project" value="InterPro"/>
</dbReference>
<feature type="domain" description="ABC transmembrane type-1" evidence="8">
    <location>
        <begin position="72"/>
        <end position="264"/>
    </location>
</feature>
<dbReference type="Proteomes" id="UP000295636">
    <property type="component" value="Unassembled WGS sequence"/>
</dbReference>
<evidence type="ECO:0000256" key="7">
    <source>
        <dbReference type="RuleBase" id="RU363032"/>
    </source>
</evidence>
<dbReference type="PROSITE" id="PS51257">
    <property type="entry name" value="PROKAR_LIPOPROTEIN"/>
    <property type="match status" value="1"/>
</dbReference>
<dbReference type="EMBL" id="SMRT01000002">
    <property type="protein sequence ID" value="TDF99794.1"/>
    <property type="molecule type" value="Genomic_DNA"/>
</dbReference>
<evidence type="ECO:0000256" key="2">
    <source>
        <dbReference type="ARBA" id="ARBA00022448"/>
    </source>
</evidence>
<keyword evidence="4 7" id="KW-0812">Transmembrane</keyword>
<comment type="similarity">
    <text evidence="7">Belongs to the binding-protein-dependent transport system permease family.</text>
</comment>